<evidence type="ECO:0000256" key="1">
    <source>
        <dbReference type="ARBA" id="ARBA00004236"/>
    </source>
</evidence>
<evidence type="ECO:0000313" key="6">
    <source>
        <dbReference type="EMBL" id="MXP30620.1"/>
    </source>
</evidence>
<accession>A0A845AK32</accession>
<reference evidence="6 8" key="1">
    <citation type="submission" date="2019-12" db="EMBL/GenBank/DDBJ databases">
        <title>Genomic-based taxomic classification of the family Erythrobacteraceae.</title>
        <authorList>
            <person name="Xu L."/>
        </authorList>
    </citation>
    <scope>NUCLEOTIDE SEQUENCE [LARGE SCALE GENOMIC DNA]</scope>
    <source>
        <strain evidence="6 8">JCM 16677</strain>
    </source>
</reference>
<keyword evidence="4" id="KW-1133">Transmembrane helix</keyword>
<keyword evidence="5" id="KW-0472">Membrane</keyword>
<organism evidence="6 8">
    <name type="scientific">Parerythrobacter jejuensis</name>
    <dbReference type="NCBI Taxonomy" id="795812"/>
    <lineage>
        <taxon>Bacteria</taxon>
        <taxon>Pseudomonadati</taxon>
        <taxon>Pseudomonadota</taxon>
        <taxon>Alphaproteobacteria</taxon>
        <taxon>Sphingomonadales</taxon>
        <taxon>Erythrobacteraceae</taxon>
        <taxon>Parerythrobacter</taxon>
    </lineage>
</organism>
<keyword evidence="6" id="KW-0969">Cilium</keyword>
<dbReference type="EMBL" id="WTYE01000001">
    <property type="protein sequence ID" value="MXP30620.1"/>
    <property type="molecule type" value="Genomic_DNA"/>
</dbReference>
<dbReference type="EMBL" id="WTYE01000001">
    <property type="protein sequence ID" value="MXP33380.1"/>
    <property type="molecule type" value="Genomic_DNA"/>
</dbReference>
<dbReference type="AlphaFoldDB" id="A0A845AK32"/>
<comment type="caution">
    <text evidence="6">The sequence shown here is derived from an EMBL/GenBank/DDBJ whole genome shotgun (WGS) entry which is preliminary data.</text>
</comment>
<proteinExistence type="predicted"/>
<evidence type="ECO:0000313" key="7">
    <source>
        <dbReference type="EMBL" id="MXP33380.1"/>
    </source>
</evidence>
<keyword evidence="6" id="KW-0282">Flagellum</keyword>
<dbReference type="OrthoDB" id="7409867at2"/>
<dbReference type="Pfam" id="PF04347">
    <property type="entry name" value="FliO"/>
    <property type="match status" value="1"/>
</dbReference>
<gene>
    <name evidence="6" type="ORF">GRI94_02150</name>
    <name evidence="7" type="ORF">GRI94_16240</name>
</gene>
<keyword evidence="6" id="KW-0966">Cell projection</keyword>
<dbReference type="GO" id="GO:0044781">
    <property type="term" value="P:bacterial-type flagellum organization"/>
    <property type="evidence" value="ECO:0007669"/>
    <property type="project" value="InterPro"/>
</dbReference>
<name>A0A845AK32_9SPHN</name>
<sequence>MLWYFAKMALLLPLLGLLIWGSLALTKRMQQRLNGTGKDTRSVRLVETCFLGPGMKVAVVEFRGREILLGCTRQGLIRLGDSQLTSAPPAGDQP</sequence>
<dbReference type="GO" id="GO:0016020">
    <property type="term" value="C:membrane"/>
    <property type="evidence" value="ECO:0007669"/>
    <property type="project" value="InterPro"/>
</dbReference>
<comment type="subcellular location">
    <subcellularLocation>
        <location evidence="1">Cell membrane</location>
    </subcellularLocation>
</comment>
<evidence type="ECO:0000256" key="5">
    <source>
        <dbReference type="ARBA" id="ARBA00023136"/>
    </source>
</evidence>
<evidence type="ECO:0000256" key="2">
    <source>
        <dbReference type="ARBA" id="ARBA00022475"/>
    </source>
</evidence>
<keyword evidence="3" id="KW-0812">Transmembrane</keyword>
<evidence type="ECO:0000313" key="8">
    <source>
        <dbReference type="Proteomes" id="UP000446786"/>
    </source>
</evidence>
<evidence type="ECO:0000256" key="3">
    <source>
        <dbReference type="ARBA" id="ARBA00022692"/>
    </source>
</evidence>
<dbReference type="Proteomes" id="UP000446786">
    <property type="component" value="Unassembled WGS sequence"/>
</dbReference>
<evidence type="ECO:0000256" key="4">
    <source>
        <dbReference type="ARBA" id="ARBA00022989"/>
    </source>
</evidence>
<dbReference type="RefSeq" id="WP_160778148.1">
    <property type="nucleotide sequence ID" value="NZ_BAAAZF010000001.1"/>
</dbReference>
<dbReference type="InterPro" id="IPR022781">
    <property type="entry name" value="Flagellar_biosynth_FliO"/>
</dbReference>
<protein>
    <submittedName>
        <fullName evidence="6">Flagellar biogenesis protein</fullName>
    </submittedName>
</protein>
<keyword evidence="2" id="KW-1003">Cell membrane</keyword>
<keyword evidence="8" id="KW-1185">Reference proteome</keyword>